<dbReference type="InterPro" id="IPR036388">
    <property type="entry name" value="WH-like_DNA-bd_sf"/>
</dbReference>
<protein>
    <submittedName>
        <fullName evidence="5">Response regulator transcription factor</fullName>
    </submittedName>
</protein>
<dbReference type="Gene3D" id="1.10.10.10">
    <property type="entry name" value="Winged helix-like DNA-binding domain superfamily/Winged helix DNA-binding domain"/>
    <property type="match status" value="1"/>
</dbReference>
<organism evidence="5 6">
    <name type="scientific">Oryzicola mucosus</name>
    <dbReference type="NCBI Taxonomy" id="2767425"/>
    <lineage>
        <taxon>Bacteria</taxon>
        <taxon>Pseudomonadati</taxon>
        <taxon>Pseudomonadota</taxon>
        <taxon>Alphaproteobacteria</taxon>
        <taxon>Hyphomicrobiales</taxon>
        <taxon>Phyllobacteriaceae</taxon>
        <taxon>Oryzicola</taxon>
    </lineage>
</organism>
<keyword evidence="3" id="KW-0804">Transcription</keyword>
<evidence type="ECO:0000313" key="5">
    <source>
        <dbReference type="EMBL" id="MBD0415649.1"/>
    </source>
</evidence>
<dbReference type="EMBL" id="JACVVX010000004">
    <property type="protein sequence ID" value="MBD0415649.1"/>
    <property type="molecule type" value="Genomic_DNA"/>
</dbReference>
<comment type="caution">
    <text evidence="5">The sequence shown here is derived from an EMBL/GenBank/DDBJ whole genome shotgun (WGS) entry which is preliminary data.</text>
</comment>
<keyword evidence="1" id="KW-0805">Transcription regulation</keyword>
<reference evidence="5" key="1">
    <citation type="submission" date="2020-09" db="EMBL/GenBank/DDBJ databases">
        <title>Genome seq and assembly of Tianweitania sp.</title>
        <authorList>
            <person name="Chhetri G."/>
        </authorList>
    </citation>
    <scope>NUCLEOTIDE SEQUENCE</scope>
    <source>
        <strain evidence="5">Rool2</strain>
    </source>
</reference>
<proteinExistence type="predicted"/>
<name>A0A8J6PU43_9HYPH</name>
<dbReference type="GO" id="GO:0003677">
    <property type="term" value="F:DNA binding"/>
    <property type="evidence" value="ECO:0007669"/>
    <property type="project" value="UniProtKB-KW"/>
</dbReference>
<keyword evidence="6" id="KW-1185">Reference proteome</keyword>
<sequence>MLRRVLYQSSVRQITEVDLTLAETRSRPVGDESIPQQLVRTILILTSSGTDIDGIASLLAASIPGVVVLKINDLGAACRAFEFPVGLIIIDFKLLRAAETASLRLSSFHPDAMVALLEPRDQSPDSFVPKVFASRLVRSVLPANLKAGIMISIVRFMLSGGEYFSSKLLRYYVKKAALGSSEGMQDRQFGESAFSRPMQVSDLTRRELEILELVSRGMQNKMIATQFSLSEHTVKIHLHNIISKLGTSNRTEAAARFRDYKAAAD</sequence>
<evidence type="ECO:0000256" key="2">
    <source>
        <dbReference type="ARBA" id="ARBA00023125"/>
    </source>
</evidence>
<dbReference type="GO" id="GO:0006355">
    <property type="term" value="P:regulation of DNA-templated transcription"/>
    <property type="evidence" value="ECO:0007669"/>
    <property type="project" value="InterPro"/>
</dbReference>
<dbReference type="AlphaFoldDB" id="A0A8J6PU43"/>
<dbReference type="CDD" id="cd06170">
    <property type="entry name" value="LuxR_C_like"/>
    <property type="match status" value="1"/>
</dbReference>
<dbReference type="PANTHER" id="PTHR44688">
    <property type="entry name" value="DNA-BINDING TRANSCRIPTIONAL ACTIVATOR DEVR_DOSR"/>
    <property type="match status" value="1"/>
</dbReference>
<dbReference type="Pfam" id="PF00196">
    <property type="entry name" value="GerE"/>
    <property type="match status" value="1"/>
</dbReference>
<evidence type="ECO:0000256" key="1">
    <source>
        <dbReference type="ARBA" id="ARBA00023015"/>
    </source>
</evidence>
<dbReference type="PRINTS" id="PR00038">
    <property type="entry name" value="HTHLUXR"/>
</dbReference>
<dbReference type="InterPro" id="IPR016032">
    <property type="entry name" value="Sig_transdc_resp-reg_C-effctor"/>
</dbReference>
<dbReference type="PROSITE" id="PS00622">
    <property type="entry name" value="HTH_LUXR_1"/>
    <property type="match status" value="1"/>
</dbReference>
<dbReference type="PROSITE" id="PS50043">
    <property type="entry name" value="HTH_LUXR_2"/>
    <property type="match status" value="1"/>
</dbReference>
<evidence type="ECO:0000256" key="3">
    <source>
        <dbReference type="ARBA" id="ARBA00023163"/>
    </source>
</evidence>
<gene>
    <name evidence="5" type="ORF">ICI42_13375</name>
</gene>
<evidence type="ECO:0000313" key="6">
    <source>
        <dbReference type="Proteomes" id="UP000643405"/>
    </source>
</evidence>
<dbReference type="InterPro" id="IPR000792">
    <property type="entry name" value="Tscrpt_reg_LuxR_C"/>
</dbReference>
<feature type="domain" description="HTH luxR-type" evidence="4">
    <location>
        <begin position="196"/>
        <end position="261"/>
    </location>
</feature>
<dbReference type="SMART" id="SM00421">
    <property type="entry name" value="HTH_LUXR"/>
    <property type="match status" value="1"/>
</dbReference>
<keyword evidence="2" id="KW-0238">DNA-binding</keyword>
<evidence type="ECO:0000259" key="4">
    <source>
        <dbReference type="PROSITE" id="PS50043"/>
    </source>
</evidence>
<dbReference type="PANTHER" id="PTHR44688:SF16">
    <property type="entry name" value="DNA-BINDING TRANSCRIPTIONAL ACTIVATOR DEVR_DOSR"/>
    <property type="match status" value="1"/>
</dbReference>
<accession>A0A8J6PU43</accession>
<dbReference type="SUPFAM" id="SSF46894">
    <property type="entry name" value="C-terminal effector domain of the bipartite response regulators"/>
    <property type="match status" value="1"/>
</dbReference>
<dbReference type="Proteomes" id="UP000643405">
    <property type="component" value="Unassembled WGS sequence"/>
</dbReference>